<dbReference type="Gene3D" id="6.10.250.1670">
    <property type="match status" value="1"/>
</dbReference>
<feature type="transmembrane region" description="Helical" evidence="2">
    <location>
        <begin position="149"/>
        <end position="171"/>
    </location>
</feature>
<keyword evidence="2" id="KW-1133">Transmembrane helix</keyword>
<feature type="chain" id="PRO_5034440051" evidence="3">
    <location>
        <begin position="20"/>
        <end position="208"/>
    </location>
</feature>
<dbReference type="EMBL" id="JACAZH010000030">
    <property type="protein sequence ID" value="KAF7340542.1"/>
    <property type="molecule type" value="Genomic_DNA"/>
</dbReference>
<accession>A0A8H7CLN8</accession>
<dbReference type="AlphaFoldDB" id="A0A8H7CLN8"/>
<sequence length="208" mass="22224">MHLAHSLWTVAALCVAVHGGLTNFTLDDASPVISYTPAPLQQCTPEVCPEPAVPPYNGTSSTVVVGHISIPFVGSAVYVYLSVQGSCSFNLDDQVVGNASNLEFISLAFSNDSLPDSPHVLMIYPGLWGSLIELDYVVFSHNVRTSRGAIIGGVVGGIAAATVLSIGGFLLRRRQKRKQLSTRGVPLGDHWPDKPSIQLAEMGKREQK</sequence>
<dbReference type="OrthoDB" id="3011740at2759"/>
<reference evidence="4" key="1">
    <citation type="submission" date="2020-05" db="EMBL/GenBank/DDBJ databases">
        <title>Mycena genomes resolve the evolution of fungal bioluminescence.</title>
        <authorList>
            <person name="Tsai I.J."/>
        </authorList>
    </citation>
    <scope>NUCLEOTIDE SEQUENCE</scope>
    <source>
        <strain evidence="4">160909Yilan</strain>
    </source>
</reference>
<keyword evidence="2" id="KW-0812">Transmembrane</keyword>
<feature type="signal peptide" evidence="3">
    <location>
        <begin position="1"/>
        <end position="19"/>
    </location>
</feature>
<comment type="caution">
    <text evidence="4">The sequence shown here is derived from an EMBL/GenBank/DDBJ whole genome shotgun (WGS) entry which is preliminary data.</text>
</comment>
<evidence type="ECO:0000313" key="4">
    <source>
        <dbReference type="EMBL" id="KAF7340542.1"/>
    </source>
</evidence>
<gene>
    <name evidence="4" type="ORF">MSAN_02125700</name>
</gene>
<evidence type="ECO:0000256" key="1">
    <source>
        <dbReference type="SAM" id="MobiDB-lite"/>
    </source>
</evidence>
<evidence type="ECO:0000256" key="2">
    <source>
        <dbReference type="SAM" id="Phobius"/>
    </source>
</evidence>
<keyword evidence="3" id="KW-0732">Signal</keyword>
<keyword evidence="5" id="KW-1185">Reference proteome</keyword>
<dbReference type="Proteomes" id="UP000623467">
    <property type="component" value="Unassembled WGS sequence"/>
</dbReference>
<evidence type="ECO:0000256" key="3">
    <source>
        <dbReference type="SAM" id="SignalP"/>
    </source>
</evidence>
<feature type="region of interest" description="Disordered" evidence="1">
    <location>
        <begin position="181"/>
        <end position="208"/>
    </location>
</feature>
<keyword evidence="2" id="KW-0472">Membrane</keyword>
<proteinExistence type="predicted"/>
<name>A0A8H7CLN8_9AGAR</name>
<protein>
    <submittedName>
        <fullName evidence="4">Uncharacterized protein</fullName>
    </submittedName>
</protein>
<evidence type="ECO:0000313" key="5">
    <source>
        <dbReference type="Proteomes" id="UP000623467"/>
    </source>
</evidence>
<organism evidence="4 5">
    <name type="scientific">Mycena sanguinolenta</name>
    <dbReference type="NCBI Taxonomy" id="230812"/>
    <lineage>
        <taxon>Eukaryota</taxon>
        <taxon>Fungi</taxon>
        <taxon>Dikarya</taxon>
        <taxon>Basidiomycota</taxon>
        <taxon>Agaricomycotina</taxon>
        <taxon>Agaricomycetes</taxon>
        <taxon>Agaricomycetidae</taxon>
        <taxon>Agaricales</taxon>
        <taxon>Marasmiineae</taxon>
        <taxon>Mycenaceae</taxon>
        <taxon>Mycena</taxon>
    </lineage>
</organism>